<feature type="region of interest" description="Disordered" evidence="1">
    <location>
        <begin position="65"/>
        <end position="132"/>
    </location>
</feature>
<dbReference type="STRING" id="4097.A0A1S3ZU10"/>
<evidence type="ECO:0000256" key="1">
    <source>
        <dbReference type="SAM" id="MobiDB-lite"/>
    </source>
</evidence>
<dbReference type="InterPro" id="IPR044681">
    <property type="entry name" value="PICBP-like"/>
</dbReference>
<dbReference type="Proteomes" id="UP000790787">
    <property type="component" value="Chromosome 24"/>
</dbReference>
<reference evidence="2" key="1">
    <citation type="journal article" date="2014" name="Nat. Commun.">
        <title>The tobacco genome sequence and its comparison with those of tomato and potato.</title>
        <authorList>
            <person name="Sierro N."/>
            <person name="Battey J.N."/>
            <person name="Ouadi S."/>
            <person name="Bakaher N."/>
            <person name="Bovet L."/>
            <person name="Willig A."/>
            <person name="Goepfert S."/>
            <person name="Peitsch M.C."/>
            <person name="Ivanov N.V."/>
        </authorList>
    </citation>
    <scope>NUCLEOTIDE SEQUENCE [LARGE SCALE GENOMIC DNA]</scope>
</reference>
<dbReference type="OrthoDB" id="1282875at2759"/>
<dbReference type="PaxDb" id="4097-A0A1S3ZU10"/>
<sequence length="154" mass="17708">MKKITRMRANKSCAAESSDSFLNFFERESTTTNEDADNQEIEVRKIFAIKLVREAIERILVPEVQDQSSDDQSVTSEVCTEENFKESDTKNEECDKASESDKGSITRENIGSPDKRKMEGQITNKAAKKAPKHWSNLKRWIILQQFIKEAMELE</sequence>
<evidence type="ECO:0000313" key="2">
    <source>
        <dbReference type="Proteomes" id="UP000790787"/>
    </source>
</evidence>
<accession>A0A1S3ZU10</accession>
<feature type="compositionally biased region" description="Basic and acidic residues" evidence="1">
    <location>
        <begin position="82"/>
        <end position="105"/>
    </location>
</feature>
<dbReference type="RefSeq" id="XP_016467900.1">
    <property type="nucleotide sequence ID" value="XM_016612414.2"/>
</dbReference>
<keyword evidence="2" id="KW-1185">Reference proteome</keyword>
<gene>
    <name evidence="3" type="primary">LOC107790494</name>
</gene>
<dbReference type="GO" id="GO:0005516">
    <property type="term" value="F:calmodulin binding"/>
    <property type="evidence" value="ECO:0007669"/>
    <property type="project" value="InterPro"/>
</dbReference>
<dbReference type="PANTHER" id="PTHR33923">
    <property type="entry name" value="CALMODULIN-BINDING PROTEIN-RELATED"/>
    <property type="match status" value="1"/>
</dbReference>
<dbReference type="AlphaFoldDB" id="A0A1S3ZU10"/>
<organism evidence="2 3">
    <name type="scientific">Nicotiana tabacum</name>
    <name type="common">Common tobacco</name>
    <dbReference type="NCBI Taxonomy" id="4097"/>
    <lineage>
        <taxon>Eukaryota</taxon>
        <taxon>Viridiplantae</taxon>
        <taxon>Streptophyta</taxon>
        <taxon>Embryophyta</taxon>
        <taxon>Tracheophyta</taxon>
        <taxon>Spermatophyta</taxon>
        <taxon>Magnoliopsida</taxon>
        <taxon>eudicotyledons</taxon>
        <taxon>Gunneridae</taxon>
        <taxon>Pentapetalae</taxon>
        <taxon>asterids</taxon>
        <taxon>lamiids</taxon>
        <taxon>Solanales</taxon>
        <taxon>Solanaceae</taxon>
        <taxon>Nicotianoideae</taxon>
        <taxon>Nicotianeae</taxon>
        <taxon>Nicotiana</taxon>
    </lineage>
</organism>
<proteinExistence type="predicted"/>
<protein>
    <submittedName>
        <fullName evidence="3">Uncharacterized protein LOC107790494</fullName>
    </submittedName>
</protein>
<evidence type="ECO:0000313" key="3">
    <source>
        <dbReference type="RefSeq" id="XP_016467900.1"/>
    </source>
</evidence>
<dbReference type="RefSeq" id="XP_016467900.1">
    <property type="nucleotide sequence ID" value="XM_016612414.1"/>
</dbReference>
<name>A0A1S3ZU10_TOBAC</name>
<dbReference type="GeneID" id="107790494"/>
<dbReference type="PANTHER" id="PTHR33923:SF10">
    <property type="entry name" value="CALMODULIN-BINDING DOMAIN-CONTAINING PROTEIN"/>
    <property type="match status" value="1"/>
</dbReference>
<dbReference type="KEGG" id="nta:107790494"/>
<reference evidence="3" key="2">
    <citation type="submission" date="2025-08" db="UniProtKB">
        <authorList>
            <consortium name="RefSeq"/>
        </authorList>
    </citation>
    <scope>IDENTIFICATION</scope>
    <source>
        <tissue evidence="3">Leaf</tissue>
    </source>
</reference>